<sequence>MRIEASGAVTGTPITTLAEAELTFLDRVAASDGSAEISGGLLAIATGEDESHSAQTASSVWRIYADDSADSNVDAGALIGFGIRALQGDRHAAEFLIDPDHRGQGLGEELLSTILQEEPDSWCWSHGDHPGAQALAKKHNLGRDRVLYQMRTDPGLSLDDLPQTSAPEGVTIRSFTTGDEDGWRRVNNAAFDWHPEQGSQTAEDFAEIIQASDFDQDSVILAIRDHQVIGFHQTKLTDFGAEGRLGEVYVVGVDPSIHAKGVGKALTIEGMRRMVAAGASVIELYVESDNAPALGLYERLGFHVAVAHVSYAPASSTERNQE</sequence>
<evidence type="ECO:0000313" key="7">
    <source>
        <dbReference type="EMBL" id="PCC53856.1"/>
    </source>
</evidence>
<gene>
    <name evidence="7" type="primary">mshD</name>
    <name evidence="8" type="ORF">BAUR9175_00736</name>
    <name evidence="6" type="ORF">BLSMQ_3335</name>
    <name evidence="7" type="ORF">CIK59_08740</name>
</gene>
<reference evidence="9" key="2">
    <citation type="submission" date="2016-09" db="EMBL/GenBank/DDBJ databases">
        <title>Complete Genome Sequence of Brevibacterium linens SMQ-1335.</title>
        <authorList>
            <person name="de Melo A.G."/>
            <person name="Labrie S.J."/>
            <person name="Dumaresq J."/>
            <person name="Roberts R.J."/>
            <person name="Tremblay D.M."/>
            <person name="Moineau S."/>
        </authorList>
    </citation>
    <scope>NUCLEOTIDE SEQUENCE [LARGE SCALE GENOMIC DNA]</scope>
    <source>
        <strain evidence="9">SMQ-1335</strain>
    </source>
</reference>
<dbReference type="GO" id="GO:0035447">
    <property type="term" value="F:mycothiol synthase activity"/>
    <property type="evidence" value="ECO:0007669"/>
    <property type="project" value="UniProtKB-UniRule"/>
</dbReference>
<dbReference type="NCBIfam" id="TIGR03448">
    <property type="entry name" value="mycothiol_MshD"/>
    <property type="match status" value="1"/>
</dbReference>
<dbReference type="GO" id="GO:0010125">
    <property type="term" value="P:mycothiol biosynthetic process"/>
    <property type="evidence" value="ECO:0007669"/>
    <property type="project" value="UniProtKB-UniRule"/>
</dbReference>
<dbReference type="InterPro" id="IPR050276">
    <property type="entry name" value="MshD_Acetyltransferase"/>
</dbReference>
<dbReference type="OrthoDB" id="3208058at2"/>
<reference evidence="8" key="4">
    <citation type="submission" date="2017-03" db="EMBL/GenBank/DDBJ databases">
        <authorList>
            <person name="Afonso C.L."/>
            <person name="Miller P.J."/>
            <person name="Scott M.A."/>
            <person name="Spackman E."/>
            <person name="Goraichik I."/>
            <person name="Dimitrov K.M."/>
            <person name="Suarez D.L."/>
            <person name="Swayne D.E."/>
        </authorList>
    </citation>
    <scope>NUCLEOTIDE SEQUENCE [LARGE SCALE GENOMIC DNA]</scope>
    <source>
        <strain evidence="8">ATCC 9175</strain>
    </source>
</reference>
<dbReference type="RefSeq" id="WP_009883687.1">
    <property type="nucleotide sequence ID" value="NZ_AAGP01000020.1"/>
</dbReference>
<dbReference type="Proteomes" id="UP000234525">
    <property type="component" value="Unassembled WGS sequence"/>
</dbReference>
<keyword evidence="3 8" id="KW-0012">Acyltransferase</keyword>
<evidence type="ECO:0000256" key="3">
    <source>
        <dbReference type="ARBA" id="ARBA00023315"/>
    </source>
</evidence>
<dbReference type="PROSITE" id="PS51186">
    <property type="entry name" value="GNAT"/>
    <property type="match status" value="1"/>
</dbReference>
<feature type="domain" description="N-acetyltransferase" evidence="5">
    <location>
        <begin position="170"/>
        <end position="322"/>
    </location>
</feature>
<accession>A0A1D7W7T3</accession>
<dbReference type="EC" id="2.3.1.189" evidence="4"/>
<accession>A0A2A3ZQQ3</accession>
<dbReference type="KEGG" id="blin:BLSMQ_3335"/>
<dbReference type="Gene3D" id="3.40.630.30">
    <property type="match status" value="1"/>
</dbReference>
<dbReference type="EMBL" id="CP017150">
    <property type="protein sequence ID" value="AOP55035.1"/>
    <property type="molecule type" value="Genomic_DNA"/>
</dbReference>
<name>A0A1D7W7T3_BREAU</name>
<keyword evidence="2" id="KW-0677">Repeat</keyword>
<evidence type="ECO:0000313" key="6">
    <source>
        <dbReference type="EMBL" id="AOP55035.1"/>
    </source>
</evidence>
<dbReference type="Proteomes" id="UP000094793">
    <property type="component" value="Chromosome"/>
</dbReference>
<dbReference type="EMBL" id="FXZB01000004">
    <property type="protein sequence ID" value="SMX68549.1"/>
    <property type="molecule type" value="Genomic_DNA"/>
</dbReference>
<protein>
    <recommendedName>
        <fullName evidence="4">Mycothiol synthase</fullName>
        <ecNumber evidence="4">2.3.1.189</ecNumber>
    </recommendedName>
</protein>
<dbReference type="Pfam" id="PF00583">
    <property type="entry name" value="Acetyltransf_1"/>
    <property type="match status" value="2"/>
</dbReference>
<evidence type="ECO:0000313" key="11">
    <source>
        <dbReference type="Proteomes" id="UP000234525"/>
    </source>
</evidence>
<evidence type="ECO:0000259" key="5">
    <source>
        <dbReference type="PROSITE" id="PS51186"/>
    </source>
</evidence>
<evidence type="ECO:0000256" key="1">
    <source>
        <dbReference type="ARBA" id="ARBA00022679"/>
    </source>
</evidence>
<dbReference type="PANTHER" id="PTHR43617:SF31">
    <property type="entry name" value="MYCOTHIOL ACETYLTRANSFERASE"/>
    <property type="match status" value="1"/>
</dbReference>
<organism evidence="6 9">
    <name type="scientific">Brevibacterium aurantiacum</name>
    <dbReference type="NCBI Taxonomy" id="273384"/>
    <lineage>
        <taxon>Bacteria</taxon>
        <taxon>Bacillati</taxon>
        <taxon>Actinomycetota</taxon>
        <taxon>Actinomycetes</taxon>
        <taxon>Micrococcales</taxon>
        <taxon>Brevibacteriaceae</taxon>
        <taxon>Brevibacterium</taxon>
    </lineage>
</organism>
<dbReference type="eggNOG" id="COG0456">
    <property type="taxonomic scope" value="Bacteria"/>
</dbReference>
<dbReference type="CDD" id="cd04301">
    <property type="entry name" value="NAT_SF"/>
    <property type="match status" value="2"/>
</dbReference>
<dbReference type="InterPro" id="IPR000182">
    <property type="entry name" value="GNAT_dom"/>
</dbReference>
<reference evidence="6" key="1">
    <citation type="submission" date="2016-09" db="EMBL/GenBank/DDBJ databases">
        <title>Complete Genome Sequence of Brevibacterium aurantiacum SMQ-1335.</title>
        <authorList>
            <person name="de Melo A.G."/>
            <person name="Labrie S.J."/>
            <person name="Dumaresq J."/>
            <person name="Roberts R.J."/>
            <person name="Tremblay D.M."/>
            <person name="Moineau S."/>
        </authorList>
    </citation>
    <scope>NUCLEOTIDE SEQUENCE</scope>
    <source>
        <strain evidence="6">SMQ-1335</strain>
    </source>
</reference>
<proteinExistence type="predicted"/>
<accession>A0A2H1I028</accession>
<keyword evidence="1 6" id="KW-0808">Transferase</keyword>
<evidence type="ECO:0000313" key="8">
    <source>
        <dbReference type="EMBL" id="SMX68549.1"/>
    </source>
</evidence>
<evidence type="ECO:0000313" key="10">
    <source>
        <dbReference type="Proteomes" id="UP000217881"/>
    </source>
</evidence>
<dbReference type="AlphaFoldDB" id="A0A1D7W7T3"/>
<dbReference type="PANTHER" id="PTHR43617">
    <property type="entry name" value="L-AMINO ACID N-ACETYLTRANSFERASE"/>
    <property type="match status" value="1"/>
</dbReference>
<reference evidence="7 10" key="3">
    <citation type="journal article" date="2017" name="Elife">
        <title>Extensive horizontal gene transfer in cheese-associated bacteria.</title>
        <authorList>
            <person name="Bonham K.S."/>
            <person name="Wolfe B.E."/>
            <person name="Dutton R.J."/>
        </authorList>
    </citation>
    <scope>NUCLEOTIDE SEQUENCE [LARGE SCALE GENOMIC DNA]</scope>
    <source>
        <strain evidence="7 10">738_8</strain>
    </source>
</reference>
<dbReference type="SUPFAM" id="SSF55729">
    <property type="entry name" value="Acyl-CoA N-acyltransferases (Nat)"/>
    <property type="match status" value="1"/>
</dbReference>
<dbReference type="InterPro" id="IPR017813">
    <property type="entry name" value="Mycothiol_AcTrfase"/>
</dbReference>
<evidence type="ECO:0000256" key="2">
    <source>
        <dbReference type="ARBA" id="ARBA00022737"/>
    </source>
</evidence>
<dbReference type="EMBL" id="NRHA01000011">
    <property type="protein sequence ID" value="PCC53856.1"/>
    <property type="molecule type" value="Genomic_DNA"/>
</dbReference>
<dbReference type="Proteomes" id="UP000217881">
    <property type="component" value="Unassembled WGS sequence"/>
</dbReference>
<dbReference type="InterPro" id="IPR016181">
    <property type="entry name" value="Acyl_CoA_acyltransferase"/>
</dbReference>
<evidence type="ECO:0000313" key="9">
    <source>
        <dbReference type="Proteomes" id="UP000094793"/>
    </source>
</evidence>
<reference evidence="11" key="5">
    <citation type="submission" date="2017-03" db="EMBL/GenBank/DDBJ databases">
        <authorList>
            <person name="Monnet C."/>
        </authorList>
    </citation>
    <scope>NUCLEOTIDE SEQUENCE [LARGE SCALE GENOMIC DNA]</scope>
    <source>
        <strain evidence="11">ATCC 9175</strain>
    </source>
</reference>
<keyword evidence="11" id="KW-1185">Reference proteome</keyword>
<evidence type="ECO:0000256" key="4">
    <source>
        <dbReference type="NCBIfam" id="TIGR03448"/>
    </source>
</evidence>
<dbReference type="PATRIC" id="fig|1703.10.peg.3445"/>
<dbReference type="GO" id="GO:0008999">
    <property type="term" value="F:protein-N-terminal-alanine acetyltransferase activity"/>
    <property type="evidence" value="ECO:0007669"/>
    <property type="project" value="TreeGrafter"/>
</dbReference>